<keyword evidence="2" id="KW-0812">Transmembrane</keyword>
<accession>A0A7X2IZ89</accession>
<proteinExistence type="predicted"/>
<organism evidence="5 6">
    <name type="scientific">Metabacillus lacus</name>
    <dbReference type="NCBI Taxonomy" id="1983721"/>
    <lineage>
        <taxon>Bacteria</taxon>
        <taxon>Bacillati</taxon>
        <taxon>Bacillota</taxon>
        <taxon>Bacilli</taxon>
        <taxon>Bacillales</taxon>
        <taxon>Bacillaceae</taxon>
        <taxon>Metabacillus</taxon>
    </lineage>
</organism>
<dbReference type="AlphaFoldDB" id="A0A7X2IZ89"/>
<feature type="transmembrane region" description="Helical" evidence="2">
    <location>
        <begin position="42"/>
        <end position="62"/>
    </location>
</feature>
<dbReference type="InterPro" id="IPR048447">
    <property type="entry name" value="DUF1980_C"/>
</dbReference>
<dbReference type="Pfam" id="PF21537">
    <property type="entry name" value="DUF1980_C"/>
    <property type="match status" value="1"/>
</dbReference>
<feature type="domain" description="DUF1980" evidence="4">
    <location>
        <begin position="196"/>
        <end position="326"/>
    </location>
</feature>
<keyword evidence="6" id="KW-1185">Reference proteome</keyword>
<dbReference type="NCBIfam" id="TIGR03943">
    <property type="entry name" value="TIGR03943 family putative permease subunit"/>
    <property type="match status" value="1"/>
</dbReference>
<comment type="caution">
    <text evidence="5">The sequence shown here is derived from an EMBL/GenBank/DDBJ whole genome shotgun (WGS) entry which is preliminary data.</text>
</comment>
<protein>
    <submittedName>
        <fullName evidence="5">TIGR03943 family protein</fullName>
    </submittedName>
</protein>
<dbReference type="EMBL" id="WKKI01000015">
    <property type="protein sequence ID" value="MRX72401.1"/>
    <property type="molecule type" value="Genomic_DNA"/>
</dbReference>
<dbReference type="Proteomes" id="UP000448867">
    <property type="component" value="Unassembled WGS sequence"/>
</dbReference>
<evidence type="ECO:0000259" key="3">
    <source>
        <dbReference type="Pfam" id="PF09323"/>
    </source>
</evidence>
<name>A0A7X2IZ89_9BACI</name>
<dbReference type="InterPro" id="IPR048493">
    <property type="entry name" value="DUF1980_N"/>
</dbReference>
<dbReference type="OrthoDB" id="9770408at2"/>
<dbReference type="PANTHER" id="PTHR40047">
    <property type="entry name" value="UPF0703 PROTEIN YCGQ"/>
    <property type="match status" value="1"/>
</dbReference>
<evidence type="ECO:0000256" key="2">
    <source>
        <dbReference type="SAM" id="Phobius"/>
    </source>
</evidence>
<dbReference type="InterPro" id="IPR015402">
    <property type="entry name" value="DUF1980"/>
</dbReference>
<evidence type="ECO:0000259" key="4">
    <source>
        <dbReference type="Pfam" id="PF21537"/>
    </source>
</evidence>
<feature type="transmembrane region" description="Helical" evidence="2">
    <location>
        <begin position="90"/>
        <end position="111"/>
    </location>
</feature>
<evidence type="ECO:0000256" key="1">
    <source>
        <dbReference type="SAM" id="MobiDB-lite"/>
    </source>
</evidence>
<sequence>MNNRPDYRFHVFIRGIILIGFTMLMFKLITTGNITNFIAPRMMPFIYFAVVTFLILGVVQIWRSGSKNDEEVVCNCGFEHSEKNSPLQSLVIYSFFVFPIITGFMFPEVVLDSSIASKRGFKSGLVQQQQEPAEESDRLTDQDLADLYLSDPEEYMKQLEERVEGNASGNTDSDQPQSDVPLEHPEGFEIEAPPEGYYEKLEAEMLQSDKITLTEEQYIQMTNIIDKFPEKFAGKEMELIGFVYREPDFESNQFVVARFGLSCCVADASVYGTLAAMPDGEALEEDQWVRVSGVLEQTTYNDWNLPYLQINSIEKIEQPSEPYVYENY</sequence>
<feature type="domain" description="DUF1980" evidence="3">
    <location>
        <begin position="13"/>
        <end position="121"/>
    </location>
</feature>
<dbReference type="Pfam" id="PF09323">
    <property type="entry name" value="DUF1980"/>
    <property type="match status" value="1"/>
</dbReference>
<evidence type="ECO:0000313" key="6">
    <source>
        <dbReference type="Proteomes" id="UP000448867"/>
    </source>
</evidence>
<feature type="compositionally biased region" description="Polar residues" evidence="1">
    <location>
        <begin position="167"/>
        <end position="178"/>
    </location>
</feature>
<reference evidence="5 6" key="1">
    <citation type="submission" date="2019-11" db="EMBL/GenBank/DDBJ databases">
        <title>Bacillus lacus genome.</title>
        <authorList>
            <person name="Allen C.J."/>
            <person name="Newman J.D."/>
        </authorList>
    </citation>
    <scope>NUCLEOTIDE SEQUENCE [LARGE SCALE GENOMIC DNA]</scope>
    <source>
        <strain evidence="5 6">KCTC 33946</strain>
    </source>
</reference>
<evidence type="ECO:0000313" key="5">
    <source>
        <dbReference type="EMBL" id="MRX72401.1"/>
    </source>
</evidence>
<dbReference type="PANTHER" id="PTHR40047:SF1">
    <property type="entry name" value="UPF0703 PROTEIN YCGQ"/>
    <property type="match status" value="1"/>
</dbReference>
<dbReference type="RefSeq" id="WP_154307564.1">
    <property type="nucleotide sequence ID" value="NZ_WKKI01000015.1"/>
</dbReference>
<dbReference type="InterPro" id="IPR052955">
    <property type="entry name" value="UPF0703_membrane_permease"/>
</dbReference>
<gene>
    <name evidence="5" type="ORF">GJU40_09585</name>
</gene>
<feature type="region of interest" description="Disordered" evidence="1">
    <location>
        <begin position="162"/>
        <end position="189"/>
    </location>
</feature>
<keyword evidence="2" id="KW-1133">Transmembrane helix</keyword>
<feature type="transmembrane region" description="Helical" evidence="2">
    <location>
        <begin position="12"/>
        <end position="30"/>
    </location>
</feature>
<keyword evidence="2" id="KW-0472">Membrane</keyword>